<feature type="coiled-coil region" evidence="5">
    <location>
        <begin position="98"/>
        <end position="154"/>
    </location>
</feature>
<evidence type="ECO:0000259" key="7">
    <source>
        <dbReference type="Pfam" id="PF06886"/>
    </source>
</evidence>
<proteinExistence type="inferred from homology"/>
<dbReference type="Pfam" id="PF06886">
    <property type="entry name" value="TPX2"/>
    <property type="match status" value="2"/>
</dbReference>
<dbReference type="Proteomes" id="UP001642409">
    <property type="component" value="Unassembled WGS sequence"/>
</dbReference>
<evidence type="ECO:0000313" key="9">
    <source>
        <dbReference type="EMBL" id="CAL6104200.1"/>
    </source>
</evidence>
<dbReference type="AlphaFoldDB" id="A0AA86Q760"/>
<evidence type="ECO:0000256" key="6">
    <source>
        <dbReference type="SAM" id="MobiDB-lite"/>
    </source>
</evidence>
<keyword evidence="10" id="KW-1185">Reference proteome</keyword>
<evidence type="ECO:0000256" key="2">
    <source>
        <dbReference type="ARBA" id="ARBA00005885"/>
    </source>
</evidence>
<dbReference type="EMBL" id="CATOUU010000833">
    <property type="protein sequence ID" value="CAI9952523.1"/>
    <property type="molecule type" value="Genomic_DNA"/>
</dbReference>
<evidence type="ECO:0000313" key="10">
    <source>
        <dbReference type="Proteomes" id="UP001642409"/>
    </source>
</evidence>
<reference evidence="8" key="1">
    <citation type="submission" date="2023-06" db="EMBL/GenBank/DDBJ databases">
        <authorList>
            <person name="Kurt Z."/>
        </authorList>
    </citation>
    <scope>NUCLEOTIDE SEQUENCE</scope>
</reference>
<sequence length="189" mass="22371">MPLIGSDRDKRRDATISSVQKQYKPCIPQPFNMPGDIFRKKAQDKFSQQLQEQQQKIRRDAEFRANPVPSFYPPTYAKQIKDLEMTSDQLDQCCPNHIRLATESRAQERAQYEEYKRRKQEELDFLKQIEEDQRHQLEQEEIRLERKASEFKANPFNNVQTEIQRVEPKPVTQAITPVVLKRVPSGKKK</sequence>
<dbReference type="EMBL" id="CAXDID020000580">
    <property type="protein sequence ID" value="CAL6104200.1"/>
    <property type="molecule type" value="Genomic_DNA"/>
</dbReference>
<feature type="domain" description="TPX2 C-terminal" evidence="7">
    <location>
        <begin position="99"/>
        <end position="172"/>
    </location>
</feature>
<comment type="caution">
    <text evidence="8">The sequence shown here is derived from an EMBL/GenBank/DDBJ whole genome shotgun (WGS) entry which is preliminary data.</text>
</comment>
<organism evidence="8">
    <name type="scientific">Hexamita inflata</name>
    <dbReference type="NCBI Taxonomy" id="28002"/>
    <lineage>
        <taxon>Eukaryota</taxon>
        <taxon>Metamonada</taxon>
        <taxon>Diplomonadida</taxon>
        <taxon>Hexamitidae</taxon>
        <taxon>Hexamitinae</taxon>
        <taxon>Hexamita</taxon>
    </lineage>
</organism>
<keyword evidence="3" id="KW-0963">Cytoplasm</keyword>
<evidence type="ECO:0000313" key="8">
    <source>
        <dbReference type="EMBL" id="CAI9952523.1"/>
    </source>
</evidence>
<name>A0AA86Q760_9EUKA</name>
<feature type="compositionally biased region" description="Basic and acidic residues" evidence="6">
    <location>
        <begin position="1"/>
        <end position="14"/>
    </location>
</feature>
<keyword evidence="5" id="KW-0175">Coiled coil</keyword>
<dbReference type="InterPro" id="IPR027329">
    <property type="entry name" value="TPX2_C"/>
</dbReference>
<evidence type="ECO:0000256" key="4">
    <source>
        <dbReference type="ARBA" id="ARBA00023212"/>
    </source>
</evidence>
<comment type="similarity">
    <text evidence="2">Belongs to the TPX2 family.</text>
</comment>
<comment type="subcellular location">
    <subcellularLocation>
        <location evidence="1">Cytoplasm</location>
        <location evidence="1">Cytoskeleton</location>
    </subcellularLocation>
</comment>
<dbReference type="GO" id="GO:0005856">
    <property type="term" value="C:cytoskeleton"/>
    <property type="evidence" value="ECO:0007669"/>
    <property type="project" value="UniProtKB-SubCell"/>
</dbReference>
<feature type="domain" description="TPX2 C-terminal" evidence="7">
    <location>
        <begin position="41"/>
        <end position="78"/>
    </location>
</feature>
<evidence type="ECO:0000256" key="3">
    <source>
        <dbReference type="ARBA" id="ARBA00022490"/>
    </source>
</evidence>
<gene>
    <name evidence="8" type="ORF">HINF_LOCUS40168</name>
    <name evidence="9" type="ORF">HINF_LOCUS72668</name>
</gene>
<reference evidence="9 10" key="2">
    <citation type="submission" date="2024-07" db="EMBL/GenBank/DDBJ databases">
        <authorList>
            <person name="Akdeniz Z."/>
        </authorList>
    </citation>
    <scope>NUCLEOTIDE SEQUENCE [LARGE SCALE GENOMIC DNA]</scope>
</reference>
<accession>A0AA86Q760</accession>
<evidence type="ECO:0000256" key="5">
    <source>
        <dbReference type="SAM" id="Coils"/>
    </source>
</evidence>
<keyword evidence="4" id="KW-0206">Cytoskeleton</keyword>
<feature type="region of interest" description="Disordered" evidence="6">
    <location>
        <begin position="1"/>
        <end position="34"/>
    </location>
</feature>
<evidence type="ECO:0000256" key="1">
    <source>
        <dbReference type="ARBA" id="ARBA00004245"/>
    </source>
</evidence>
<protein>
    <recommendedName>
        <fullName evidence="7">TPX2 C-terminal domain-containing protein</fullName>
    </recommendedName>
</protein>